<organism evidence="6">
    <name type="scientific">uncultured microorganism</name>
    <dbReference type="NCBI Taxonomy" id="358574"/>
    <lineage>
        <taxon>unclassified sequences</taxon>
        <taxon>environmental samples</taxon>
    </lineage>
</organism>
<name>F8UI12_9ZZZZ</name>
<dbReference type="SUPFAM" id="SSF52540">
    <property type="entry name" value="P-loop containing nucleoside triphosphate hydrolases"/>
    <property type="match status" value="1"/>
</dbReference>
<keyword evidence="3 6" id="KW-0067">ATP-binding</keyword>
<gene>
    <name evidence="6" type="ORF">LDC_03244</name>
</gene>
<dbReference type="Pfam" id="PF00005">
    <property type="entry name" value="ABC_tran"/>
    <property type="match status" value="1"/>
</dbReference>
<dbReference type="SMART" id="SM00382">
    <property type="entry name" value="AAA"/>
    <property type="match status" value="1"/>
</dbReference>
<protein>
    <submittedName>
        <fullName evidence="6">Leucine/isoleucine/valine transporter ATP-binding subunit</fullName>
    </submittedName>
</protein>
<dbReference type="PANTHER" id="PTHR45772">
    <property type="entry name" value="CONSERVED COMPONENT OF ABC TRANSPORTER FOR NATURAL AMINO ACIDS-RELATED"/>
    <property type="match status" value="1"/>
</dbReference>
<evidence type="ECO:0000256" key="3">
    <source>
        <dbReference type="ARBA" id="ARBA00022840"/>
    </source>
</evidence>
<evidence type="ECO:0000256" key="1">
    <source>
        <dbReference type="ARBA" id="ARBA00022448"/>
    </source>
</evidence>
<dbReference type="GO" id="GO:0005886">
    <property type="term" value="C:plasma membrane"/>
    <property type="evidence" value="ECO:0007669"/>
    <property type="project" value="TreeGrafter"/>
</dbReference>
<proteinExistence type="predicted"/>
<keyword evidence="1" id="KW-0813">Transport</keyword>
<dbReference type="AlphaFoldDB" id="F8UI12"/>
<accession>F8UI12</accession>
<feature type="region of interest" description="Disordered" evidence="4">
    <location>
        <begin position="1"/>
        <end position="23"/>
    </location>
</feature>
<dbReference type="PROSITE" id="PS50893">
    <property type="entry name" value="ABC_TRANSPORTER_2"/>
    <property type="match status" value="1"/>
</dbReference>
<evidence type="ECO:0000256" key="2">
    <source>
        <dbReference type="ARBA" id="ARBA00022741"/>
    </source>
</evidence>
<evidence type="ECO:0000256" key="4">
    <source>
        <dbReference type="SAM" id="MobiDB-lite"/>
    </source>
</evidence>
<dbReference type="Gene3D" id="3.40.50.300">
    <property type="entry name" value="P-loop containing nucleotide triphosphate hydrolases"/>
    <property type="match status" value="1"/>
</dbReference>
<dbReference type="EMBL" id="JF805286">
    <property type="protein sequence ID" value="AEI30669.1"/>
    <property type="molecule type" value="Genomic_DNA"/>
</dbReference>
<dbReference type="InterPro" id="IPR027417">
    <property type="entry name" value="P-loop_NTPase"/>
</dbReference>
<dbReference type="CDD" id="cd03219">
    <property type="entry name" value="ABC_Mj1267_LivG_branched"/>
    <property type="match status" value="1"/>
</dbReference>
<sequence>MPNRALPTSHEKRDKTPMSNSTDPLLSVRGVTVRFGGIVALDGVSFDVRRGDICGLIGPNGAGKTTLFNCLSRLYQYQAGDILYEGKSITNTPTHQIAGLGMGRTFQNLAMFRTMPVRENVMVGAHCRSSAGFLASALRLPSVSAEEARLRDKALKIMDDLDLTQFQDRPVGDLPFGIQKRVEFARALAAEPKLLLLDEPAAGLNHEELSELSRLIRDARDRLGITVLLVEHHMSLVMSVSDHIVALNFGRKIAEGNPEHIQKHPDVIEAYLGAPANV</sequence>
<dbReference type="GO" id="GO:0016887">
    <property type="term" value="F:ATP hydrolysis activity"/>
    <property type="evidence" value="ECO:0007669"/>
    <property type="project" value="InterPro"/>
</dbReference>
<dbReference type="GO" id="GO:0005524">
    <property type="term" value="F:ATP binding"/>
    <property type="evidence" value="ECO:0007669"/>
    <property type="project" value="UniProtKB-KW"/>
</dbReference>
<dbReference type="Pfam" id="PF12399">
    <property type="entry name" value="BCA_ABC_TP_C"/>
    <property type="match status" value="1"/>
</dbReference>
<reference evidence="6" key="1">
    <citation type="submission" date="2011-04" db="EMBL/GenBank/DDBJ databases">
        <title>Taxonomic and functional metagenomic profiling of the microbial community in the anoxic sediment of a brackish shallow lake (Laguna de Carrizo Central Spain).</title>
        <authorList>
            <consortium name="CONSOLIDER consortium CSD2007-00005"/>
            <person name="Guazzaroni M.-E."/>
            <person name="Richter M."/>
            <person name="Garcia-Salamanca A."/>
            <person name="Yarza P."/>
            <person name="Ferrer M."/>
        </authorList>
    </citation>
    <scope>NUCLEOTIDE SEQUENCE</scope>
</reference>
<evidence type="ECO:0000313" key="6">
    <source>
        <dbReference type="EMBL" id="AEI30669.1"/>
    </source>
</evidence>
<evidence type="ECO:0000259" key="5">
    <source>
        <dbReference type="PROSITE" id="PS50893"/>
    </source>
</evidence>
<dbReference type="InterPro" id="IPR051120">
    <property type="entry name" value="ABC_AA/LPS_Transport"/>
</dbReference>
<dbReference type="FunFam" id="3.40.50.300:FF:000421">
    <property type="entry name" value="Branched-chain amino acid ABC transporter ATP-binding protein"/>
    <property type="match status" value="1"/>
</dbReference>
<dbReference type="InterPro" id="IPR003439">
    <property type="entry name" value="ABC_transporter-like_ATP-bd"/>
</dbReference>
<dbReference type="InterPro" id="IPR003593">
    <property type="entry name" value="AAA+_ATPase"/>
</dbReference>
<dbReference type="InterPro" id="IPR032823">
    <property type="entry name" value="BCA_ABC_TP_C"/>
</dbReference>
<dbReference type="PANTHER" id="PTHR45772:SF4">
    <property type="entry name" value="ABC TRANSPORTER ATP-BINDING PROTEIN"/>
    <property type="match status" value="1"/>
</dbReference>
<keyword evidence="2" id="KW-0547">Nucleotide-binding</keyword>
<feature type="domain" description="ABC transporter" evidence="5">
    <location>
        <begin position="26"/>
        <end position="274"/>
    </location>
</feature>